<dbReference type="Proteomes" id="UP000470771">
    <property type="component" value="Unassembled WGS sequence"/>
</dbReference>
<name>A0A6N9NPC7_9FLAO</name>
<keyword evidence="2" id="KW-1185">Reference proteome</keyword>
<proteinExistence type="predicted"/>
<dbReference type="EMBL" id="WWNE01000012">
    <property type="protein sequence ID" value="NBG67140.1"/>
    <property type="molecule type" value="Genomic_DNA"/>
</dbReference>
<sequence length="131" mass="15420">MSYENEFELFWEEVKKSVSEKRFAKLTMAKTIGKPELKNIFVRPVYSDTEFKVLLKYRYRSREKADIEKELSINETQEVIQNHLKNPFFTVILFSITEDVTFKINKKGVGTISTRLPTFTSIIPLKSDDEE</sequence>
<accession>A0A6N9NPC7</accession>
<comment type="caution">
    <text evidence="1">The sequence shown here is derived from an EMBL/GenBank/DDBJ whole genome shotgun (WGS) entry which is preliminary data.</text>
</comment>
<evidence type="ECO:0000313" key="2">
    <source>
        <dbReference type="Proteomes" id="UP000470771"/>
    </source>
</evidence>
<reference evidence="1 2" key="1">
    <citation type="submission" date="2019-12" db="EMBL/GenBank/DDBJ databases">
        <authorList>
            <person name="Zhao J."/>
        </authorList>
    </citation>
    <scope>NUCLEOTIDE SEQUENCE [LARGE SCALE GENOMIC DNA]</scope>
    <source>
        <strain evidence="1 2">S-15</strain>
    </source>
</reference>
<protein>
    <submittedName>
        <fullName evidence="1">Uncharacterized protein</fullName>
    </submittedName>
</protein>
<dbReference type="RefSeq" id="WP_160634085.1">
    <property type="nucleotide sequence ID" value="NZ_WWNE01000012.1"/>
</dbReference>
<dbReference type="AlphaFoldDB" id="A0A6N9NPC7"/>
<gene>
    <name evidence="1" type="ORF">GQN54_13505</name>
</gene>
<organism evidence="1 2">
    <name type="scientific">Acidiluteibacter ferrifornacis</name>
    <dbReference type="NCBI Taxonomy" id="2692424"/>
    <lineage>
        <taxon>Bacteria</taxon>
        <taxon>Pseudomonadati</taxon>
        <taxon>Bacteroidota</taxon>
        <taxon>Flavobacteriia</taxon>
        <taxon>Flavobacteriales</taxon>
        <taxon>Cryomorphaceae</taxon>
        <taxon>Acidiluteibacter</taxon>
    </lineage>
</organism>
<evidence type="ECO:0000313" key="1">
    <source>
        <dbReference type="EMBL" id="NBG67140.1"/>
    </source>
</evidence>